<evidence type="ECO:0000256" key="1">
    <source>
        <dbReference type="PROSITE-ProRule" id="PRU00520"/>
    </source>
</evidence>
<dbReference type="SUPFAM" id="SSF54975">
    <property type="entry name" value="Acylphosphatase/BLUF domain-like"/>
    <property type="match status" value="1"/>
</dbReference>
<dbReference type="PANTHER" id="PTHR47268:SF4">
    <property type="entry name" value="ACYLPHOSPHATASE"/>
    <property type="match status" value="1"/>
</dbReference>
<dbReference type="GO" id="GO:0003998">
    <property type="term" value="F:acylphosphatase activity"/>
    <property type="evidence" value="ECO:0007669"/>
    <property type="project" value="UniProtKB-EC"/>
</dbReference>
<feature type="domain" description="Acylphosphatase-like" evidence="3">
    <location>
        <begin position="12"/>
        <end position="97"/>
    </location>
</feature>
<dbReference type="EMBL" id="JAKELO010000002">
    <property type="protein sequence ID" value="MDE4908858.1"/>
    <property type="molecule type" value="Genomic_DNA"/>
</dbReference>
<dbReference type="RefSeq" id="WP_274925469.1">
    <property type="nucleotide sequence ID" value="NZ_JAKELO010000002.1"/>
</dbReference>
<reference evidence="4" key="1">
    <citation type="submission" date="2022-01" db="EMBL/GenBank/DDBJ databases">
        <title>Draft genome of Methanogenium marinum DSM 15558.</title>
        <authorList>
            <person name="Chen S.-C."/>
            <person name="You Y.-T."/>
        </authorList>
    </citation>
    <scope>NUCLEOTIDE SEQUENCE</scope>
    <source>
        <strain evidence="4">DSM 15558</strain>
    </source>
</reference>
<dbReference type="Gene3D" id="3.30.70.100">
    <property type="match status" value="1"/>
</dbReference>
<comment type="catalytic activity">
    <reaction evidence="1">
        <text>an acyl phosphate + H2O = a carboxylate + phosphate + H(+)</text>
        <dbReference type="Rhea" id="RHEA:14965"/>
        <dbReference type="ChEBI" id="CHEBI:15377"/>
        <dbReference type="ChEBI" id="CHEBI:15378"/>
        <dbReference type="ChEBI" id="CHEBI:29067"/>
        <dbReference type="ChEBI" id="CHEBI:43474"/>
        <dbReference type="ChEBI" id="CHEBI:59918"/>
        <dbReference type="EC" id="3.6.1.7"/>
    </reaction>
</comment>
<dbReference type="PANTHER" id="PTHR47268">
    <property type="entry name" value="ACYLPHOSPHATASE"/>
    <property type="match status" value="1"/>
</dbReference>
<dbReference type="PROSITE" id="PS51160">
    <property type="entry name" value="ACYLPHOSPHATASE_3"/>
    <property type="match status" value="1"/>
</dbReference>
<sequence>MESEATEALQRTVRLIVTGRVQHVGFRSCVKKTAQNLTVTGVVMNIPDGTVAVYATAEPVILEKFISLLYSCPRAVVRDLQITEERLREFDGFSIVFPE</sequence>
<keyword evidence="5" id="KW-1185">Reference proteome</keyword>
<name>A0A9Q4KUY4_9EURY</name>
<dbReference type="InterPro" id="IPR017968">
    <property type="entry name" value="Acylphosphatase_CS"/>
</dbReference>
<dbReference type="Pfam" id="PF00708">
    <property type="entry name" value="Acylphosphatase"/>
    <property type="match status" value="1"/>
</dbReference>
<dbReference type="InterPro" id="IPR020456">
    <property type="entry name" value="Acylphosphatase"/>
</dbReference>
<dbReference type="Proteomes" id="UP001143747">
    <property type="component" value="Unassembled WGS sequence"/>
</dbReference>
<dbReference type="InterPro" id="IPR036046">
    <property type="entry name" value="Acylphosphatase-like_dom_sf"/>
</dbReference>
<comment type="caution">
    <text evidence="4">The sequence shown here is derived from an EMBL/GenBank/DDBJ whole genome shotgun (WGS) entry which is preliminary data.</text>
</comment>
<accession>A0A9Q4KUY4</accession>
<evidence type="ECO:0000313" key="4">
    <source>
        <dbReference type="EMBL" id="MDE4908858.1"/>
    </source>
</evidence>
<keyword evidence="1" id="KW-0378">Hydrolase</keyword>
<protein>
    <recommendedName>
        <fullName evidence="1">acylphosphatase</fullName>
        <ecNumber evidence="1">3.6.1.7</ecNumber>
    </recommendedName>
</protein>
<dbReference type="InterPro" id="IPR001792">
    <property type="entry name" value="Acylphosphatase-like_dom"/>
</dbReference>
<proteinExistence type="inferred from homology"/>
<gene>
    <name evidence="4" type="ORF">L0665_09595</name>
</gene>
<feature type="active site" evidence="1">
    <location>
        <position position="45"/>
    </location>
</feature>
<evidence type="ECO:0000259" key="3">
    <source>
        <dbReference type="PROSITE" id="PS51160"/>
    </source>
</evidence>
<dbReference type="AlphaFoldDB" id="A0A9Q4KUY4"/>
<comment type="similarity">
    <text evidence="2">Belongs to the acylphosphatase family.</text>
</comment>
<evidence type="ECO:0000313" key="5">
    <source>
        <dbReference type="Proteomes" id="UP001143747"/>
    </source>
</evidence>
<organism evidence="4 5">
    <name type="scientific">Methanogenium marinum</name>
    <dbReference type="NCBI Taxonomy" id="348610"/>
    <lineage>
        <taxon>Archaea</taxon>
        <taxon>Methanobacteriati</taxon>
        <taxon>Methanobacteriota</taxon>
        <taxon>Stenosarchaea group</taxon>
        <taxon>Methanomicrobia</taxon>
        <taxon>Methanomicrobiales</taxon>
        <taxon>Methanomicrobiaceae</taxon>
        <taxon>Methanogenium</taxon>
    </lineage>
</organism>
<feature type="active site" evidence="1">
    <location>
        <position position="27"/>
    </location>
</feature>
<dbReference type="EC" id="3.6.1.7" evidence="1"/>
<evidence type="ECO:0000256" key="2">
    <source>
        <dbReference type="RuleBase" id="RU004168"/>
    </source>
</evidence>
<dbReference type="PROSITE" id="PS00150">
    <property type="entry name" value="ACYLPHOSPHATASE_1"/>
    <property type="match status" value="1"/>
</dbReference>